<organism evidence="2 3">
    <name type="scientific">Lottia gigantea</name>
    <name type="common">Giant owl limpet</name>
    <dbReference type="NCBI Taxonomy" id="225164"/>
    <lineage>
        <taxon>Eukaryota</taxon>
        <taxon>Metazoa</taxon>
        <taxon>Spiralia</taxon>
        <taxon>Lophotrochozoa</taxon>
        <taxon>Mollusca</taxon>
        <taxon>Gastropoda</taxon>
        <taxon>Patellogastropoda</taxon>
        <taxon>Lottioidea</taxon>
        <taxon>Lottiidae</taxon>
        <taxon>Lottia</taxon>
    </lineage>
</organism>
<accession>V3ZYZ3</accession>
<feature type="compositionally biased region" description="Low complexity" evidence="1">
    <location>
        <begin position="717"/>
        <end position="726"/>
    </location>
</feature>
<dbReference type="AlphaFoldDB" id="V3ZYZ3"/>
<feature type="compositionally biased region" description="Low complexity" evidence="1">
    <location>
        <begin position="513"/>
        <end position="542"/>
    </location>
</feature>
<dbReference type="EMBL" id="KB202567">
    <property type="protein sequence ID" value="ESO89622.1"/>
    <property type="molecule type" value="Genomic_DNA"/>
</dbReference>
<sequence>MPVVMKPEPQDQTVPPHPVQPPAVMPTSSAAVPISAPLPVTTNTITQQSIVENLEKLPEDMENRIDVESIKGVFGWATVDGVNVPYIIRKYKKFVSVRIVEKKLLSRYPNAFPDELAKKDPLVSFFVTEYEAKLLDEINTIHCSYEYGTQPFSTKELIVDLVEFEDFYNLVKKTFPEDVLAKMRSTEQPAESTTPENSINRENLEKMCAWIQINNTVTPVIRRNEFTFVPLSVIKYAAGLMKNVNLEGIQPSTDDCALLNETCKIAGFDFQFGPKTKLIELTEIVRHCQPTILQLPFDDPLKHARYLDTPSPSGQPPASPTTTPHSSPPTSMPNTQVPSQGHQYPYQRPNVPVNPFAMMQMMSRSLVPQQLAYSQPGLMPNAMANPAMVQRLYNQQPRPSSAGKPSHPLQMQQQMNAGKTPPYPPGYNPNLPPNHPANLAQARVNFPQDQVQVQKGIAQHPSRHNMPPDVFPPNQSYPGHNPRSLPPTPPYQSPMPSGRGGITSNAGNIGPHSSTTASSGIFSSRQSKPSASPNNQNSASQKTGNNHLKIEGVVINGKSISCLNVYRGAIQGKFCLVEAVCKLYFSQVNIQEFLFVLQNVFKVRLHTCMDDEEKAFIQYYNLPVNMLKCNKMVHLKDLEGLIPRMTYIINQRYAENQNKKELDEQKSNEKDLNSANGQFKGVNSRKRLSSGQGGPEKKQSSNLEQIMQRLSQKNQSADDSSSRSPSVPKTTESMKIPSGVIVLDD</sequence>
<feature type="region of interest" description="Disordered" evidence="1">
    <location>
        <begin position="451"/>
        <end position="545"/>
    </location>
</feature>
<feature type="region of interest" description="Disordered" evidence="1">
    <location>
        <begin position="303"/>
        <end position="349"/>
    </location>
</feature>
<dbReference type="Proteomes" id="UP000030746">
    <property type="component" value="Unassembled WGS sequence"/>
</dbReference>
<feature type="compositionally biased region" description="Polar residues" evidence="1">
    <location>
        <begin position="700"/>
        <end position="715"/>
    </location>
</feature>
<dbReference type="KEGG" id="lgi:LOTGIDRAFT_164924"/>
<dbReference type="OrthoDB" id="6497308at2759"/>
<dbReference type="CTD" id="20239866"/>
<evidence type="ECO:0000256" key="1">
    <source>
        <dbReference type="SAM" id="MobiDB-lite"/>
    </source>
</evidence>
<keyword evidence="3" id="KW-1185">Reference proteome</keyword>
<feature type="compositionally biased region" description="Pro residues" evidence="1">
    <location>
        <begin position="421"/>
        <end position="435"/>
    </location>
</feature>
<reference evidence="2 3" key="1">
    <citation type="journal article" date="2013" name="Nature">
        <title>Insights into bilaterian evolution from three spiralian genomes.</title>
        <authorList>
            <person name="Simakov O."/>
            <person name="Marletaz F."/>
            <person name="Cho S.J."/>
            <person name="Edsinger-Gonzales E."/>
            <person name="Havlak P."/>
            <person name="Hellsten U."/>
            <person name="Kuo D.H."/>
            <person name="Larsson T."/>
            <person name="Lv J."/>
            <person name="Arendt D."/>
            <person name="Savage R."/>
            <person name="Osoegawa K."/>
            <person name="de Jong P."/>
            <person name="Grimwood J."/>
            <person name="Chapman J.A."/>
            <person name="Shapiro H."/>
            <person name="Aerts A."/>
            <person name="Otillar R.P."/>
            <person name="Terry A.Y."/>
            <person name="Boore J.L."/>
            <person name="Grigoriev I.V."/>
            <person name="Lindberg D.R."/>
            <person name="Seaver E.C."/>
            <person name="Weisblat D.A."/>
            <person name="Putnam N.H."/>
            <person name="Rokhsar D.S."/>
        </authorList>
    </citation>
    <scope>NUCLEOTIDE SEQUENCE [LARGE SCALE GENOMIC DNA]</scope>
</reference>
<feature type="region of interest" description="Disordered" evidence="1">
    <location>
        <begin position="659"/>
        <end position="745"/>
    </location>
</feature>
<feature type="region of interest" description="Disordered" evidence="1">
    <location>
        <begin position="395"/>
        <end position="438"/>
    </location>
</feature>
<feature type="compositionally biased region" description="Pro residues" evidence="1">
    <location>
        <begin position="15"/>
        <end position="24"/>
    </location>
</feature>
<gene>
    <name evidence="2" type="ORF">LOTGIDRAFT_164924</name>
</gene>
<dbReference type="OMA" id="FCGWIQI"/>
<dbReference type="RefSeq" id="XP_009059678.1">
    <property type="nucleotide sequence ID" value="XM_009061430.1"/>
</dbReference>
<feature type="region of interest" description="Disordered" evidence="1">
    <location>
        <begin position="1"/>
        <end position="27"/>
    </location>
</feature>
<dbReference type="HOGENOM" id="CLU_373106_0_0_1"/>
<name>V3ZYZ3_LOTGI</name>
<evidence type="ECO:0000313" key="3">
    <source>
        <dbReference type="Proteomes" id="UP000030746"/>
    </source>
</evidence>
<protein>
    <submittedName>
        <fullName evidence="2">Uncharacterized protein</fullName>
    </submittedName>
</protein>
<evidence type="ECO:0000313" key="2">
    <source>
        <dbReference type="EMBL" id="ESO89622.1"/>
    </source>
</evidence>
<feature type="compositionally biased region" description="Basic and acidic residues" evidence="1">
    <location>
        <begin position="659"/>
        <end position="672"/>
    </location>
</feature>
<feature type="compositionally biased region" description="Pro residues" evidence="1">
    <location>
        <begin position="484"/>
        <end position="493"/>
    </location>
</feature>
<proteinExistence type="predicted"/>
<dbReference type="GeneID" id="20239866"/>